<dbReference type="InterPro" id="IPR022644">
    <property type="entry name" value="De-COase2_N"/>
</dbReference>
<comment type="cofactor">
    <cofactor evidence="1 5">
        <name>pyridoxal 5'-phosphate</name>
        <dbReference type="ChEBI" id="CHEBI:597326"/>
    </cofactor>
</comment>
<dbReference type="Pfam" id="PF00278">
    <property type="entry name" value="Orn_DAP_Arg_deC"/>
    <property type="match status" value="1"/>
</dbReference>
<dbReference type="InterPro" id="IPR022657">
    <property type="entry name" value="De-COase2_CS"/>
</dbReference>
<reference evidence="9 10" key="1">
    <citation type="submission" date="2013-05" db="EMBL/GenBank/DDBJ databases">
        <title>Genome sequence of Streptomyces sparsogenes DSM 40356.</title>
        <authorList>
            <person name="Coyne S."/>
            <person name="Seebeck F.P."/>
        </authorList>
    </citation>
    <scope>NUCLEOTIDE SEQUENCE [LARGE SCALE GENOMIC DNA]</scope>
    <source>
        <strain evidence="9 10">DSM 40356</strain>
    </source>
</reference>
<keyword evidence="3 5" id="KW-0663">Pyridoxal phosphate</keyword>
<evidence type="ECO:0000256" key="3">
    <source>
        <dbReference type="ARBA" id="ARBA00022898"/>
    </source>
</evidence>
<dbReference type="SUPFAM" id="SSF51419">
    <property type="entry name" value="PLP-binding barrel"/>
    <property type="match status" value="1"/>
</dbReference>
<evidence type="ECO:0000259" key="7">
    <source>
        <dbReference type="Pfam" id="PF00278"/>
    </source>
</evidence>
<feature type="domain" description="Orn/DAP/Arg decarboxylase 2 N-terminal" evidence="8">
    <location>
        <begin position="35"/>
        <end position="279"/>
    </location>
</feature>
<dbReference type="FunFam" id="3.20.20.10:FF:000003">
    <property type="entry name" value="Diaminopimelate decarboxylase"/>
    <property type="match status" value="1"/>
</dbReference>
<accession>A0A1R1SRP7</accession>
<evidence type="ECO:0000313" key="9">
    <source>
        <dbReference type="EMBL" id="OMI40887.1"/>
    </source>
</evidence>
<feature type="domain" description="Orn/DAP/Arg decarboxylase 2 C-terminal" evidence="7">
    <location>
        <begin position="23"/>
        <end position="373"/>
    </location>
</feature>
<feature type="modified residue" description="N6-(pyridoxal phosphate)lysine" evidence="5">
    <location>
        <position position="53"/>
    </location>
</feature>
<dbReference type="PANTHER" id="PTHR43727:SF2">
    <property type="entry name" value="GROUP IV DECARBOXYLASE"/>
    <property type="match status" value="1"/>
</dbReference>
<sequence>MESFEAVQGIRAADLADRYGTPLYVYDGDLLAGAVRSLADALPHPVEIFYSLKANPNSSVCSLLFAHGARAEVSSLVELRTARTAGARPEDIIFLGPGKNADDIRACVQGRVYAIVCESWQELELIEATARQAGLRQRVMLRVNPSVAAAGSRLAMGGKPRQFGIDEEQLLSGKDRLSALTHAVPMGVHVYLGTRILDASAVVENTAQVLALAERVAAATGIELEAVDVGGGLGVAYFDGERDLDLGALGAGLAPVVGDFTRRHPGTRLLLESGRFLTARAGAYLVRVQYVKESRGTPFAVTDGGTHHHMAAVGVGSYARRNFPVAAVAGGGAGPERRWHITGPLCTPDDTLARAVPLPGLAPGDVLAVLRSGAYGPSASPGHFLSHGFPAEVLVHEGRPLLVRDRDTADDLLRKQRHHQFVQ</sequence>
<dbReference type="AlphaFoldDB" id="A0A1R1SRP7"/>
<gene>
    <name evidence="9" type="ORF">SPAR_03476</name>
</gene>
<dbReference type="PANTHER" id="PTHR43727">
    <property type="entry name" value="DIAMINOPIMELATE DECARBOXYLASE"/>
    <property type="match status" value="1"/>
</dbReference>
<evidence type="ECO:0000313" key="10">
    <source>
        <dbReference type="Proteomes" id="UP000186168"/>
    </source>
</evidence>
<dbReference type="InterPro" id="IPR029066">
    <property type="entry name" value="PLP-binding_barrel"/>
</dbReference>
<dbReference type="CDD" id="cd06839">
    <property type="entry name" value="PLPDE_III_Btrk_like"/>
    <property type="match status" value="1"/>
</dbReference>
<dbReference type="Gene3D" id="2.40.37.10">
    <property type="entry name" value="Lyase, Ornithine Decarboxylase, Chain A, domain 1"/>
    <property type="match status" value="1"/>
</dbReference>
<dbReference type="GO" id="GO:0009089">
    <property type="term" value="P:lysine biosynthetic process via diaminopimelate"/>
    <property type="evidence" value="ECO:0007669"/>
    <property type="project" value="TreeGrafter"/>
</dbReference>
<keyword evidence="4" id="KW-0456">Lyase</keyword>
<proteinExistence type="inferred from homology"/>
<dbReference type="Proteomes" id="UP000186168">
    <property type="component" value="Unassembled WGS sequence"/>
</dbReference>
<keyword evidence="2" id="KW-0210">Decarboxylase</keyword>
<dbReference type="InterPro" id="IPR022643">
    <property type="entry name" value="De-COase2_C"/>
</dbReference>
<organism evidence="9 10">
    <name type="scientific">Streptomyces sparsogenes DSM 40356</name>
    <dbReference type="NCBI Taxonomy" id="1331668"/>
    <lineage>
        <taxon>Bacteria</taxon>
        <taxon>Bacillati</taxon>
        <taxon>Actinomycetota</taxon>
        <taxon>Actinomycetes</taxon>
        <taxon>Kitasatosporales</taxon>
        <taxon>Streptomycetaceae</taxon>
        <taxon>Streptomyces</taxon>
    </lineage>
</organism>
<feature type="active site" description="Proton donor" evidence="5">
    <location>
        <position position="346"/>
    </location>
</feature>
<keyword evidence="10" id="KW-1185">Reference proteome</keyword>
<dbReference type="SUPFAM" id="SSF50621">
    <property type="entry name" value="Alanine racemase C-terminal domain-like"/>
    <property type="match status" value="1"/>
</dbReference>
<evidence type="ECO:0000256" key="1">
    <source>
        <dbReference type="ARBA" id="ARBA00001933"/>
    </source>
</evidence>
<dbReference type="STRING" id="67365.GCA_001704635_00564"/>
<dbReference type="GO" id="GO:0008836">
    <property type="term" value="F:diaminopimelate decarboxylase activity"/>
    <property type="evidence" value="ECO:0007669"/>
    <property type="project" value="TreeGrafter"/>
</dbReference>
<comment type="caution">
    <text evidence="9">The sequence shown here is derived from an EMBL/GenBank/DDBJ whole genome shotgun (WGS) entry which is preliminary data.</text>
</comment>
<dbReference type="InterPro" id="IPR009006">
    <property type="entry name" value="Ala_racemase/Decarboxylase_C"/>
</dbReference>
<evidence type="ECO:0000256" key="4">
    <source>
        <dbReference type="ARBA" id="ARBA00023239"/>
    </source>
</evidence>
<dbReference type="InterPro" id="IPR000183">
    <property type="entry name" value="Orn/DAP/Arg_de-COase"/>
</dbReference>
<evidence type="ECO:0000256" key="2">
    <source>
        <dbReference type="ARBA" id="ARBA00022793"/>
    </source>
</evidence>
<dbReference type="Pfam" id="PF02784">
    <property type="entry name" value="Orn_Arg_deC_N"/>
    <property type="match status" value="1"/>
</dbReference>
<evidence type="ECO:0000259" key="8">
    <source>
        <dbReference type="Pfam" id="PF02784"/>
    </source>
</evidence>
<evidence type="ECO:0000256" key="6">
    <source>
        <dbReference type="RuleBase" id="RU003737"/>
    </source>
</evidence>
<dbReference type="PROSITE" id="PS00879">
    <property type="entry name" value="ODR_DC_2_2"/>
    <property type="match status" value="1"/>
</dbReference>
<evidence type="ECO:0000256" key="5">
    <source>
        <dbReference type="PIRSR" id="PIRSR600183-50"/>
    </source>
</evidence>
<comment type="similarity">
    <text evidence="6">Belongs to the Orn/Lys/Arg decarboxylase class-II family.</text>
</comment>
<dbReference type="Gene3D" id="3.20.20.10">
    <property type="entry name" value="Alanine racemase"/>
    <property type="match status" value="1"/>
</dbReference>
<dbReference type="RefSeq" id="WP_065965520.1">
    <property type="nucleotide sequence ID" value="NZ_ASQP01000056.1"/>
</dbReference>
<protein>
    <submittedName>
        <fullName evidence="9">Orn/DAP/Arg decarboxylase 2</fullName>
    </submittedName>
</protein>
<dbReference type="GeneID" id="96745752"/>
<name>A0A1R1SRP7_9ACTN</name>
<dbReference type="PRINTS" id="PR01179">
    <property type="entry name" value="ODADCRBXLASE"/>
</dbReference>
<dbReference type="EMBL" id="ASQP01000056">
    <property type="protein sequence ID" value="OMI40887.1"/>
    <property type="molecule type" value="Genomic_DNA"/>
</dbReference>